<sequence>MTSPVDPGAGSDAGTKMAARGAGSPAGASRGHRLSLQDDVRQKVHLSTFGVFKNGFMMVNVSNLSLKGPWRLDGKSNSANVMEQVHHFREDKATVSFQVLANVAYIILESTEEATTARGLWK</sequence>
<evidence type="ECO:0000256" key="1">
    <source>
        <dbReference type="SAM" id="MobiDB-lite"/>
    </source>
</evidence>
<gene>
    <name evidence="2" type="ORF">KIL84_022056</name>
</gene>
<proteinExistence type="predicted"/>
<protein>
    <submittedName>
        <fullName evidence="2">Uncharacterized protein</fullName>
    </submittedName>
</protein>
<organism evidence="2 3">
    <name type="scientific">Mauremys mutica</name>
    <name type="common">yellowpond turtle</name>
    <dbReference type="NCBI Taxonomy" id="74926"/>
    <lineage>
        <taxon>Eukaryota</taxon>
        <taxon>Metazoa</taxon>
        <taxon>Chordata</taxon>
        <taxon>Craniata</taxon>
        <taxon>Vertebrata</taxon>
        <taxon>Euteleostomi</taxon>
        <taxon>Archelosauria</taxon>
        <taxon>Testudinata</taxon>
        <taxon>Testudines</taxon>
        <taxon>Cryptodira</taxon>
        <taxon>Durocryptodira</taxon>
        <taxon>Testudinoidea</taxon>
        <taxon>Geoemydidae</taxon>
        <taxon>Geoemydinae</taxon>
        <taxon>Mauremys</taxon>
    </lineage>
</organism>
<comment type="caution">
    <text evidence="2">The sequence shown here is derived from an EMBL/GenBank/DDBJ whole genome shotgun (WGS) entry which is preliminary data.</text>
</comment>
<keyword evidence="3" id="KW-1185">Reference proteome</keyword>
<name>A0A9D4B2U7_9SAUR</name>
<evidence type="ECO:0000313" key="3">
    <source>
        <dbReference type="Proteomes" id="UP000827986"/>
    </source>
</evidence>
<dbReference type="AlphaFoldDB" id="A0A9D4B2U7"/>
<reference evidence="2" key="1">
    <citation type="submission" date="2021-09" db="EMBL/GenBank/DDBJ databases">
        <title>The genome of Mauremys mutica provides insights into the evolution of semi-aquatic lifestyle.</title>
        <authorList>
            <person name="Gong S."/>
            <person name="Gao Y."/>
        </authorList>
    </citation>
    <scope>NUCLEOTIDE SEQUENCE</scope>
    <source>
        <strain evidence="2">MM-2020</strain>
        <tissue evidence="2">Muscle</tissue>
    </source>
</reference>
<accession>A0A9D4B2U7</accession>
<feature type="compositionally biased region" description="Low complexity" evidence="1">
    <location>
        <begin position="18"/>
        <end position="29"/>
    </location>
</feature>
<dbReference type="Proteomes" id="UP000827986">
    <property type="component" value="Unassembled WGS sequence"/>
</dbReference>
<evidence type="ECO:0000313" key="2">
    <source>
        <dbReference type="EMBL" id="KAH1179473.1"/>
    </source>
</evidence>
<feature type="region of interest" description="Disordered" evidence="1">
    <location>
        <begin position="1"/>
        <end position="37"/>
    </location>
</feature>
<dbReference type="EMBL" id="JAHDVG010000472">
    <property type="protein sequence ID" value="KAH1179473.1"/>
    <property type="molecule type" value="Genomic_DNA"/>
</dbReference>